<dbReference type="RefSeq" id="WP_002515197.1">
    <property type="nucleotide sequence ID" value="NZ_AP019664.1"/>
</dbReference>
<dbReference type="GO" id="GO:0005737">
    <property type="term" value="C:cytoplasm"/>
    <property type="evidence" value="ECO:0007669"/>
    <property type="project" value="TreeGrafter"/>
</dbReference>
<accession>A0A2B7IFV0</accession>
<dbReference type="GO" id="GO:0004494">
    <property type="term" value="F:methylmalonyl-CoA mutase activity"/>
    <property type="evidence" value="ECO:0007669"/>
    <property type="project" value="UniProtKB-UniRule"/>
</dbReference>
<name>A0A2B7IFV0_CUTAC</name>
<evidence type="ECO:0000256" key="10">
    <source>
        <dbReference type="SAM" id="MobiDB-lite"/>
    </source>
</evidence>
<evidence type="ECO:0000313" key="15">
    <source>
        <dbReference type="Proteomes" id="UP000256621"/>
    </source>
</evidence>
<dbReference type="EMBL" id="MVCE01000001">
    <property type="protein sequence ID" value="PGF36131.1"/>
    <property type="molecule type" value="Genomic_DNA"/>
</dbReference>
<dbReference type="InterPro" id="IPR016176">
    <property type="entry name" value="Cbl-dep_enz_cat"/>
</dbReference>
<dbReference type="EMBL" id="CP031442">
    <property type="protein sequence ID" value="AXM06517.1"/>
    <property type="molecule type" value="Genomic_DNA"/>
</dbReference>
<dbReference type="CDD" id="cd03677">
    <property type="entry name" value="MM_CoA_mutase_beta"/>
    <property type="match status" value="1"/>
</dbReference>
<evidence type="ECO:0000256" key="1">
    <source>
        <dbReference type="ARBA" id="ARBA00000290"/>
    </source>
</evidence>
<dbReference type="GO" id="GO:0019678">
    <property type="term" value="P:propionate metabolic process, methylmalonyl pathway"/>
    <property type="evidence" value="ECO:0007669"/>
    <property type="project" value="TreeGrafter"/>
</dbReference>
<dbReference type="InterPro" id="IPR024067">
    <property type="entry name" value="Me-malonyl-CoA_mutase_sm_su_N"/>
</dbReference>
<keyword evidence="8" id="KW-0170">Cobalt</keyword>
<dbReference type="EC" id="5.4.99.2" evidence="9"/>
<dbReference type="GO" id="GO:0019652">
    <property type="term" value="P:lactate fermentation to propionate and acetate"/>
    <property type="evidence" value="ECO:0007669"/>
    <property type="project" value="InterPro"/>
</dbReference>
<dbReference type="OMA" id="WYVERLT"/>
<evidence type="ECO:0000259" key="11">
    <source>
        <dbReference type="Pfam" id="PF01642"/>
    </source>
</evidence>
<dbReference type="AlphaFoldDB" id="A0A2B7IFV0"/>
<dbReference type="GO" id="GO:0046872">
    <property type="term" value="F:metal ion binding"/>
    <property type="evidence" value="ECO:0007669"/>
    <property type="project" value="InterPro"/>
</dbReference>
<dbReference type="InterPro" id="IPR004608">
    <property type="entry name" value="MMCoA_mutase_b"/>
</dbReference>
<dbReference type="InterPro" id="IPR006099">
    <property type="entry name" value="MeMalonylCoA_mutase_a/b_cat"/>
</dbReference>
<dbReference type="SUPFAM" id="SSF52242">
    <property type="entry name" value="Cobalamin (vitamin B12)-binding domain"/>
    <property type="match status" value="1"/>
</dbReference>
<dbReference type="SUPFAM" id="SSF51703">
    <property type="entry name" value="Cobalamin (vitamin B12)-dependent enzymes"/>
    <property type="match status" value="1"/>
</dbReference>
<evidence type="ECO:0000256" key="4">
    <source>
        <dbReference type="ARBA" id="ARBA00008465"/>
    </source>
</evidence>
<dbReference type="Gene3D" id="3.20.20.240">
    <property type="entry name" value="Methylmalonyl-CoA mutase"/>
    <property type="match status" value="1"/>
</dbReference>
<dbReference type="Gene3D" id="3.40.50.280">
    <property type="entry name" value="Cobalamin-binding domain"/>
    <property type="match status" value="1"/>
</dbReference>
<dbReference type="Gene3D" id="1.10.196.20">
    <property type="match status" value="1"/>
</dbReference>
<evidence type="ECO:0000256" key="7">
    <source>
        <dbReference type="ARBA" id="ARBA00023235"/>
    </source>
</evidence>
<dbReference type="NCBIfam" id="TIGR00642">
    <property type="entry name" value="mmCoA_mut_beta"/>
    <property type="match status" value="1"/>
</dbReference>
<feature type="domain" description="Methylmalonyl-CoA mutase alpha/beta chain catalytic" evidence="11">
    <location>
        <begin position="223"/>
        <end position="474"/>
    </location>
</feature>
<comment type="cofactor">
    <cofactor evidence="2">
        <name>adenosylcob(III)alamin</name>
        <dbReference type="ChEBI" id="CHEBI:18408"/>
    </cofactor>
</comment>
<comment type="subunit">
    <text evidence="5">Heterodimer of an alpha and a beta chain.</text>
</comment>
<dbReference type="GeneID" id="92856580"/>
<evidence type="ECO:0000256" key="8">
    <source>
        <dbReference type="ARBA" id="ARBA00023285"/>
    </source>
</evidence>
<dbReference type="GO" id="GO:0031419">
    <property type="term" value="F:cobalamin binding"/>
    <property type="evidence" value="ECO:0007669"/>
    <property type="project" value="UniProtKB-KW"/>
</dbReference>
<proteinExistence type="inferred from homology"/>
<evidence type="ECO:0000256" key="5">
    <source>
        <dbReference type="ARBA" id="ARBA00011870"/>
    </source>
</evidence>
<sequence length="636" mass="69086">MTDPDNLASKSVEDRMPEELSLAGDFPKVTHEQWEEAVLKVLNRGRPEGKELNIEQGMKRLEPTTVDGIQIEPMYRRQDAPEKLGVPGVPPFTRGTTIREGGMDAWDVRALHEDPDVAFTKKAVIADLERGVTSLWLRVGADAIKPEDIAGDLKDVLLDLAKVEVSSRDDQEAAAQALLDVYIESKIDADKLSFNLGLDPIGFAALNGGNPDLSGMAEWVKKTENYKNSRPFVVDATIYHNAGAGDVHELAWAVATGVEYVRAFIEQGLTAEQAFDSINFRVTATHDEFLTISRLRALRTLWNRVGEVFEVPAAKRGARQEAVTSWRELTRDDPYVNILRGTIATFGAAVGGAEAVTTLPFDAAIGLPKSDFSRRIARNTGIILAEESNIGRANDPAGGSFYVEALTKKLEDAGWAEFQAVEAAGGMAAALTGDHVRTELDKLNTERAKRLATRKQPITAVSEFPLLDAKSVETKPYPAAPAREGLEWHRDAEVFEALVDRSATCPERPKVFLACLGTRRDFGPREGFSAPVWHIAGMETPECEGGTTEEVVKAFKESGADIADLCSNAKTYAAQGLEVAKALKEAGAKLVYLSGAFKEFGDDAAEAEKVIDGRIYLGMDVVDVLTATLDTLGVAK</sequence>
<evidence type="ECO:0000256" key="6">
    <source>
        <dbReference type="ARBA" id="ARBA00022628"/>
    </source>
</evidence>
<dbReference type="InterPro" id="IPR036724">
    <property type="entry name" value="Cobalamin-bd_sf"/>
</dbReference>
<gene>
    <name evidence="12" type="primary">mutA</name>
    <name evidence="13" type="ORF">B1B09_00235</name>
    <name evidence="12" type="ORF">DXN06_04690</name>
</gene>
<dbReference type="Proteomes" id="UP000256621">
    <property type="component" value="Chromosome"/>
</dbReference>
<protein>
    <recommendedName>
        <fullName evidence="9">Methylmalonyl-CoA mutase small subunit</fullName>
        <ecNumber evidence="9">5.4.99.2</ecNumber>
    </recommendedName>
</protein>
<keyword evidence="7 12" id="KW-0413">Isomerase</keyword>
<dbReference type="OrthoDB" id="9762378at2"/>
<organism evidence="13 14">
    <name type="scientific">Cutibacterium acnes</name>
    <name type="common">Propionibacterium acnes</name>
    <dbReference type="NCBI Taxonomy" id="1747"/>
    <lineage>
        <taxon>Bacteria</taxon>
        <taxon>Bacillati</taxon>
        <taxon>Actinomycetota</taxon>
        <taxon>Actinomycetes</taxon>
        <taxon>Propionibacteriales</taxon>
        <taxon>Propionibacteriaceae</taxon>
        <taxon>Cutibacterium</taxon>
    </lineage>
</organism>
<comment type="catalytic activity">
    <reaction evidence="1">
        <text>(R)-methylmalonyl-CoA = succinyl-CoA</text>
        <dbReference type="Rhea" id="RHEA:22888"/>
        <dbReference type="ChEBI" id="CHEBI:57292"/>
        <dbReference type="ChEBI" id="CHEBI:57326"/>
        <dbReference type="EC" id="5.4.99.2"/>
    </reaction>
</comment>
<keyword evidence="6" id="KW-0846">Cobalamin</keyword>
<feature type="region of interest" description="Disordered" evidence="10">
    <location>
        <begin position="1"/>
        <end position="27"/>
    </location>
</feature>
<dbReference type="PANTHER" id="PTHR48101">
    <property type="entry name" value="METHYLMALONYL-COA MUTASE, MITOCHONDRIAL-RELATED"/>
    <property type="match status" value="1"/>
</dbReference>
<dbReference type="InterPro" id="IPR058549">
    <property type="entry name" value="MeMalonylCoA_mutase_a/b_site"/>
</dbReference>
<comment type="pathway">
    <text evidence="3">Metabolic intermediate metabolism; propanoyl-CoA degradation; succinyl-CoA from propanoyl-CoA: step 3/3.</text>
</comment>
<reference evidence="13 14" key="1">
    <citation type="submission" date="2017-02" db="EMBL/GenBank/DDBJ databases">
        <title>Prevalence of linear plasmids in Cutibacterium acnes isolates obtained from cancerous prostatic tissue.</title>
        <authorList>
            <person name="Davidsson S."/>
            <person name="Bruggemann H."/>
        </authorList>
    </citation>
    <scope>NUCLEOTIDE SEQUENCE [LARGE SCALE GENOMIC DNA]</scope>
    <source>
        <strain evidence="13 14">11-78</strain>
    </source>
</reference>
<reference evidence="12 15" key="2">
    <citation type="submission" date="2018-08" db="EMBL/GenBank/DDBJ databases">
        <title>Genome sequencing of Cutibacterium acnes KCOM 1315.</title>
        <authorList>
            <person name="Kook J.-K."/>
            <person name="Park S.-N."/>
            <person name="Lim Y.K."/>
        </authorList>
    </citation>
    <scope>NUCLEOTIDE SEQUENCE [LARGE SCALE GENOMIC DNA]</scope>
    <source>
        <strain evidence="12 15">KCOM 1315</strain>
    </source>
</reference>
<dbReference type="PANTHER" id="PTHR48101:SF4">
    <property type="entry name" value="METHYLMALONYL-COA MUTASE, MITOCHONDRIAL"/>
    <property type="match status" value="1"/>
</dbReference>
<evidence type="ECO:0000313" key="14">
    <source>
        <dbReference type="Proteomes" id="UP000226191"/>
    </source>
</evidence>
<evidence type="ECO:0000256" key="2">
    <source>
        <dbReference type="ARBA" id="ARBA00001922"/>
    </source>
</evidence>
<dbReference type="Proteomes" id="UP000226191">
    <property type="component" value="Unassembled WGS sequence"/>
</dbReference>
<evidence type="ECO:0000313" key="12">
    <source>
        <dbReference type="EMBL" id="AXM06517.1"/>
    </source>
</evidence>
<dbReference type="Pfam" id="PF01642">
    <property type="entry name" value="MM_CoA_mutase"/>
    <property type="match status" value="1"/>
</dbReference>
<evidence type="ECO:0000313" key="13">
    <source>
        <dbReference type="EMBL" id="PGF36131.1"/>
    </source>
</evidence>
<evidence type="ECO:0000256" key="9">
    <source>
        <dbReference type="NCBIfam" id="TIGR00642"/>
    </source>
</evidence>
<dbReference type="PROSITE" id="PS00544">
    <property type="entry name" value="METMALONYL_COA_MUTASE"/>
    <property type="match status" value="1"/>
</dbReference>
<evidence type="ECO:0000256" key="3">
    <source>
        <dbReference type="ARBA" id="ARBA00005146"/>
    </source>
</evidence>
<comment type="similarity">
    <text evidence="4">Belongs to the methylmalonyl-CoA mutase family.</text>
</comment>